<evidence type="ECO:0000313" key="2">
    <source>
        <dbReference type="EMBL" id="SHK73748.1"/>
    </source>
</evidence>
<dbReference type="InterPro" id="IPR007160">
    <property type="entry name" value="DUF362"/>
</dbReference>
<evidence type="ECO:0000259" key="1">
    <source>
        <dbReference type="Pfam" id="PF04015"/>
    </source>
</evidence>
<reference evidence="3" key="1">
    <citation type="submission" date="2016-11" db="EMBL/GenBank/DDBJ databases">
        <authorList>
            <person name="Varghese N."/>
            <person name="Submissions S."/>
        </authorList>
    </citation>
    <scope>NUCLEOTIDE SEQUENCE [LARGE SCALE GENOMIC DNA]</scope>
    <source>
        <strain evidence="3">DSM 16219</strain>
    </source>
</reference>
<evidence type="ECO:0000313" key="3">
    <source>
        <dbReference type="Proteomes" id="UP000183994"/>
    </source>
</evidence>
<dbReference type="RefSeq" id="WP_073478026.1">
    <property type="nucleotide sequence ID" value="NZ_FQZU01000032.1"/>
</dbReference>
<gene>
    <name evidence="2" type="ORF">SAMN02745216_03997</name>
</gene>
<dbReference type="AlphaFoldDB" id="A0A1M6UX33"/>
<feature type="domain" description="DUF362" evidence="1">
    <location>
        <begin position="37"/>
        <end position="241"/>
    </location>
</feature>
<protein>
    <submittedName>
        <fullName evidence="2">Uncharacterized conserved protein, DUF362 family</fullName>
    </submittedName>
</protein>
<sequence>MSNTVIVRRCEEYDREAIGAILKQGMEMLQYRPSGKVFVKPNVVFAFRSEIFGGNAFTAPPFVGACLSTLAAAPKVDRVDMGENCAVGMPTRLNYKHAGYYEEVKNVRSHAPTPVGIFCMDEVLRDSVFVGGNVHDNLRISRKMARADSKVYLPKLKGHCVSNMTGAVKLNIGICSDDERAIRHDFLLNEKIVDLLTPGYPDFIAMDAIDVGVGNEAFPSPRKLGLILMGDNPLAVDLIGSRLLGCGPENVPYLKLAIERGYTPGAIGDVDLVGDITTIEALDKHAERIHPYDDEFHRWQDVNKELDRLKSPLRFYFGPYRHQPPKKCQTGCVMGVKMFLGSMEKFAGAEAFAKANPVVMVVGRIDETIDAKGADVFLIGSCAKASVVNARKIKHFDKCFTTASDLNLGMAHKLGMPSVTTNLSTMLPIVGGMAAASFMKLINGRYFQDISHFMTKHLERRV</sequence>
<dbReference type="Proteomes" id="UP000183994">
    <property type="component" value="Unassembled WGS sequence"/>
</dbReference>
<keyword evidence="3" id="KW-1185">Reference proteome</keyword>
<dbReference type="Pfam" id="PF04015">
    <property type="entry name" value="DUF362"/>
    <property type="match status" value="1"/>
</dbReference>
<accession>A0A1M6UX33</accession>
<name>A0A1M6UX33_9BACT</name>
<organism evidence="2 3">
    <name type="scientific">Desulfatibacillum alkenivorans DSM 16219</name>
    <dbReference type="NCBI Taxonomy" id="1121393"/>
    <lineage>
        <taxon>Bacteria</taxon>
        <taxon>Pseudomonadati</taxon>
        <taxon>Thermodesulfobacteriota</taxon>
        <taxon>Desulfobacteria</taxon>
        <taxon>Desulfobacterales</taxon>
        <taxon>Desulfatibacillaceae</taxon>
        <taxon>Desulfatibacillum</taxon>
    </lineage>
</organism>
<dbReference type="EMBL" id="FQZU01000032">
    <property type="protein sequence ID" value="SHK73748.1"/>
    <property type="molecule type" value="Genomic_DNA"/>
</dbReference>
<proteinExistence type="predicted"/>
<dbReference type="STRING" id="1121393.SAMN02745216_03997"/>